<dbReference type="GO" id="GO:0032259">
    <property type="term" value="P:methylation"/>
    <property type="evidence" value="ECO:0007669"/>
    <property type="project" value="UniProtKB-KW"/>
</dbReference>
<keyword evidence="2" id="KW-1185">Reference proteome</keyword>
<dbReference type="STRING" id="1844006.PhaeoP97_00729"/>
<dbReference type="Gene3D" id="3.40.50.150">
    <property type="entry name" value="Vaccinia Virus protein VP39"/>
    <property type="match status" value="1"/>
</dbReference>
<evidence type="ECO:0000313" key="1">
    <source>
        <dbReference type="EMBL" id="APG46167.1"/>
    </source>
</evidence>
<dbReference type="SUPFAM" id="SSF53335">
    <property type="entry name" value="S-adenosyl-L-methionine-dependent methyltransferases"/>
    <property type="match status" value="1"/>
</dbReference>
<proteinExistence type="predicted"/>
<dbReference type="GO" id="GO:0008168">
    <property type="term" value="F:methyltransferase activity"/>
    <property type="evidence" value="ECO:0007669"/>
    <property type="project" value="UniProtKB-KW"/>
</dbReference>
<dbReference type="RefSeq" id="WP_072503918.1">
    <property type="nucleotide sequence ID" value="NZ_CP016364.1"/>
</dbReference>
<dbReference type="OrthoDB" id="9791837at2"/>
<protein>
    <submittedName>
        <fullName evidence="1">Methyltransferase domain protein</fullName>
    </submittedName>
</protein>
<name>A0A1L3I2B1_9RHOB</name>
<accession>A0A1L3I2B1</accession>
<reference evidence="2" key="1">
    <citation type="submission" date="2016-07" db="EMBL/GenBank/DDBJ databases">
        <title>Phaeobacter portensis sp. nov., a tropodithietic acid producing bacterium isolated from a German harbor.</title>
        <authorList>
            <person name="Freese H.M."/>
            <person name="Bunk B."/>
            <person name="Breider S."/>
            <person name="Brinkhoff T."/>
        </authorList>
    </citation>
    <scope>NUCLEOTIDE SEQUENCE [LARGE SCALE GENOMIC DNA]</scope>
    <source>
        <strain evidence="2">P97</strain>
    </source>
</reference>
<keyword evidence="1" id="KW-0808">Transferase</keyword>
<dbReference type="KEGG" id="php:PhaeoP97_00729"/>
<organism evidence="1 2">
    <name type="scientific">Phaeobacter porticola</name>
    <dbReference type="NCBI Taxonomy" id="1844006"/>
    <lineage>
        <taxon>Bacteria</taxon>
        <taxon>Pseudomonadati</taxon>
        <taxon>Pseudomonadota</taxon>
        <taxon>Alphaproteobacteria</taxon>
        <taxon>Rhodobacterales</taxon>
        <taxon>Roseobacteraceae</taxon>
        <taxon>Phaeobacter</taxon>
    </lineage>
</organism>
<dbReference type="Pfam" id="PF13489">
    <property type="entry name" value="Methyltransf_23"/>
    <property type="match status" value="1"/>
</dbReference>
<evidence type="ECO:0000313" key="2">
    <source>
        <dbReference type="Proteomes" id="UP000183859"/>
    </source>
</evidence>
<dbReference type="InterPro" id="IPR029063">
    <property type="entry name" value="SAM-dependent_MTases_sf"/>
</dbReference>
<keyword evidence="1" id="KW-0489">Methyltransferase</keyword>
<dbReference type="Proteomes" id="UP000183859">
    <property type="component" value="Chromosome"/>
</dbReference>
<dbReference type="AlphaFoldDB" id="A0A1L3I2B1"/>
<sequence>MSHVYSNEFYDYIDTGARSSAQALIEVVQPWLDAQSVLDLGSGRGVWLSEWAKAGVGDIAGVDGDYVDRSRLAIPASQYHAADLTQDFDLGRRFDVAQSLEVGEHLPKPASAKLVAGLTRHADRVLFSAAVPGQGGEFHINEQPLSFWQDLFSAQGYRAFDCVRPALKTAEGVEPWYRYNTVLYVNAAGRAGLPDEVLKTEIAAGQPVPLAGSLSWRLRRGVVSLMPRPMVTKIAQARAAVIARQARTADAANAAMTQGLK</sequence>
<gene>
    <name evidence="1" type="ORF">PhaeoP97_00729</name>
</gene>
<dbReference type="EMBL" id="CP016364">
    <property type="protein sequence ID" value="APG46167.1"/>
    <property type="molecule type" value="Genomic_DNA"/>
</dbReference>